<dbReference type="PANTHER" id="PTHR34835">
    <property type="entry name" value="OS07G0283600 PROTEIN-RELATED"/>
    <property type="match status" value="1"/>
</dbReference>
<proteinExistence type="predicted"/>
<dbReference type="AlphaFoldDB" id="A0A166D1B6"/>
<dbReference type="Proteomes" id="UP000077755">
    <property type="component" value="Chromosome 2"/>
</dbReference>
<reference evidence="1" key="2">
    <citation type="submission" date="2022-03" db="EMBL/GenBank/DDBJ databases">
        <title>Draft title - Genomic analysis of global carrot germplasm unveils the trajectory of domestication and the origin of high carotenoid orange carrot.</title>
        <authorList>
            <person name="Iorizzo M."/>
            <person name="Ellison S."/>
            <person name="Senalik D."/>
            <person name="Macko-Podgorni A."/>
            <person name="Grzebelus D."/>
            <person name="Bostan H."/>
            <person name="Rolling W."/>
            <person name="Curaba J."/>
            <person name="Simon P."/>
        </authorList>
    </citation>
    <scope>NUCLEOTIDE SEQUENCE</scope>
    <source>
        <tissue evidence="1">Leaf</tissue>
    </source>
</reference>
<organism evidence="1 2">
    <name type="scientific">Daucus carota subsp. sativus</name>
    <name type="common">Carrot</name>
    <dbReference type="NCBI Taxonomy" id="79200"/>
    <lineage>
        <taxon>Eukaryota</taxon>
        <taxon>Viridiplantae</taxon>
        <taxon>Streptophyta</taxon>
        <taxon>Embryophyta</taxon>
        <taxon>Tracheophyta</taxon>
        <taxon>Spermatophyta</taxon>
        <taxon>Magnoliopsida</taxon>
        <taxon>eudicotyledons</taxon>
        <taxon>Gunneridae</taxon>
        <taxon>Pentapetalae</taxon>
        <taxon>asterids</taxon>
        <taxon>campanulids</taxon>
        <taxon>Apiales</taxon>
        <taxon>Apiaceae</taxon>
        <taxon>Apioideae</taxon>
        <taxon>Scandiceae</taxon>
        <taxon>Daucinae</taxon>
        <taxon>Daucus</taxon>
        <taxon>Daucus sect. Daucus</taxon>
    </lineage>
</organism>
<keyword evidence="2" id="KW-1185">Reference proteome</keyword>
<evidence type="ECO:0000313" key="1">
    <source>
        <dbReference type="EMBL" id="WOG86922.1"/>
    </source>
</evidence>
<name>A0A166D1B6_DAUCS</name>
<evidence type="ECO:0000313" key="2">
    <source>
        <dbReference type="Proteomes" id="UP000077755"/>
    </source>
</evidence>
<reference evidence="1" key="1">
    <citation type="journal article" date="2016" name="Nat. Genet.">
        <title>A high-quality carrot genome assembly provides new insights into carotenoid accumulation and asterid genome evolution.</title>
        <authorList>
            <person name="Iorizzo M."/>
            <person name="Ellison S."/>
            <person name="Senalik D."/>
            <person name="Zeng P."/>
            <person name="Satapoomin P."/>
            <person name="Huang J."/>
            <person name="Bowman M."/>
            <person name="Iovene M."/>
            <person name="Sanseverino W."/>
            <person name="Cavagnaro P."/>
            <person name="Yildiz M."/>
            <person name="Macko-Podgorni A."/>
            <person name="Moranska E."/>
            <person name="Grzebelus E."/>
            <person name="Grzebelus D."/>
            <person name="Ashrafi H."/>
            <person name="Zheng Z."/>
            <person name="Cheng S."/>
            <person name="Spooner D."/>
            <person name="Van Deynze A."/>
            <person name="Simon P."/>
        </authorList>
    </citation>
    <scope>NUCLEOTIDE SEQUENCE</scope>
    <source>
        <tissue evidence="1">Leaf</tissue>
    </source>
</reference>
<dbReference type="EMBL" id="CP093344">
    <property type="protein sequence ID" value="WOG86922.1"/>
    <property type="molecule type" value="Genomic_DNA"/>
</dbReference>
<gene>
    <name evidence="1" type="ORF">DCAR_0206141</name>
</gene>
<protein>
    <submittedName>
        <fullName evidence="1">Uncharacterized protein</fullName>
    </submittedName>
</protein>
<sequence length="505" mass="57329">MRDILISLSEEQVGWVKRTGFGGILDMRMEKYPHRLGYNVVSAFNVEECMLSLKAGNIKITKDIVHNIIGLPREKDSRFTGGSKTFKLNFLVLMHNFFIEGHQNRHLMRDIVSFSDDIDNCANYNWCGLLIEKLKRKHAFWNEERSRDFTGSLPFLIYLYVNQVNNGKTSTVSLQTPAYKVRSNMLLLERQKFECKNDSFGVGHIGGKETTTVNEMNQRVAQQDKELQEPQQVGDKEDDIVANSVSGSLVQQDDINTVIDDVCRTNNGEILVESGTQARFGAEIEKHFEEKLLLLQACIERFVNSLTELHKAYKKCIAYCVSTFALFPESESLAKLKAEYPMFFNLFAETSPMTKNMCLRSIGVGRNVEVMDDDDSFVPNYSLGISQISPKNLEKNIEGLSCIKEKANASAVEKATLFPNNSIGQSDISSKDLKTSANAGCSDKEYIEKNREHLRRMGKVVFDKDGYVRQMRGLAPSRICRSPFGTRVTDVNAHRITIEERDLWD</sequence>
<dbReference type="Gramene" id="KZN04609">
    <property type="protein sequence ID" value="KZN04609"/>
    <property type="gene ID" value="DCAR_005446"/>
</dbReference>
<dbReference type="PANTHER" id="PTHR34835:SF90">
    <property type="entry name" value="AMINOTRANSFERASE-LIKE PLANT MOBILE DOMAIN-CONTAINING PROTEIN"/>
    <property type="match status" value="1"/>
</dbReference>
<accession>A0A166D1B6</accession>